<dbReference type="PANTHER" id="PTHR12975">
    <property type="entry name" value="TRANSPORT PROTEIN TRAPP"/>
    <property type="match status" value="1"/>
</dbReference>
<feature type="region of interest" description="Disordered" evidence="1">
    <location>
        <begin position="256"/>
        <end position="278"/>
    </location>
</feature>
<dbReference type="HOGENOM" id="CLU_004823_1_0_1"/>
<dbReference type="InterPro" id="IPR011990">
    <property type="entry name" value="TPR-like_helical_dom_sf"/>
</dbReference>
<proteinExistence type="predicted"/>
<dbReference type="AlphaFoldDB" id="H2Z0H9"/>
<dbReference type="OMA" id="PHMENRV"/>
<evidence type="ECO:0000313" key="2">
    <source>
        <dbReference type="Ensembl" id="ENSCSAVP00000011091.1"/>
    </source>
</evidence>
<evidence type="ECO:0000313" key="3">
    <source>
        <dbReference type="Proteomes" id="UP000007875"/>
    </source>
</evidence>
<sequence length="616" mass="69623">MSQCMQTSDSFIKTTFGPRVAVLCSQDAEIISRRNNLSFAELIRPFCSINSEIHVRDPTNQVFVIRDLRITICDVRCSPPDTNTVKQMLSDSISEAASSADGIQVMNISSDSYSISVNASCPWFDAYRETLTATAPQMQHEFINYCTSCLLVVSSLHPNPIEEFAKLSKHQNHLQHSAQSDHSLRWMTPNTLKYYVLLHDNSQADDEKAKKVLNNLQLMYGSHASYLLKINSKVSTDNQHMPDPWSRYLNKKSKRAPESNGIDIGSNLSPSNDLNADPLSAASREVHPDDQTWMKDLKHNVPAHDNGYGCCLTLADHDNLRNFMFEFASSGLVPHIEKTIRNFHEQIASRKGIHRSLFRATKTFFGGGKAASAPTLKTYGMAGAESPELQVRKIADLYFLCQMFEYAYQHYHAAKKDFSNDQAWLHAAGASEMAALSNFMQTRSQRAYPNHYVESAIDTYSVTCSDDYLSLRCALVSLECLRQRGMYSEAASQLLRLVNESDDLKSAILLEQIAQCFLRTQRPLLRKFAFHLVLAGHRFGKASQRNCALLCYNSALQVYKNSGWRLAEDHINFTIGRQSFNLQQLDVASVSFEQLIKNSQQHPSQQAFFMNEYLHV</sequence>
<reference evidence="2" key="3">
    <citation type="submission" date="2025-09" db="UniProtKB">
        <authorList>
            <consortium name="Ensembl"/>
        </authorList>
    </citation>
    <scope>IDENTIFICATION</scope>
</reference>
<dbReference type="Pfam" id="PF12739">
    <property type="entry name" value="TRAPPC-Trs85"/>
    <property type="match status" value="1"/>
</dbReference>
<dbReference type="SUPFAM" id="SSF48452">
    <property type="entry name" value="TPR-like"/>
    <property type="match status" value="1"/>
</dbReference>
<dbReference type="PANTHER" id="PTHR12975:SF6">
    <property type="entry name" value="TRAFFICKING PROTEIN PARTICLE COMPLEX SUBUNIT 8"/>
    <property type="match status" value="1"/>
</dbReference>
<keyword evidence="3" id="KW-1185">Reference proteome</keyword>
<dbReference type="InterPro" id="IPR024420">
    <property type="entry name" value="TRAPP_III_complex_Trs85"/>
</dbReference>
<dbReference type="Proteomes" id="UP000007875">
    <property type="component" value="Unassembled WGS sequence"/>
</dbReference>
<dbReference type="STRING" id="51511.ENSCSAVP00000011091"/>
<protein>
    <recommendedName>
        <fullName evidence="4">Trafficking protein particle complex subunit 8</fullName>
    </recommendedName>
</protein>
<reference evidence="2" key="2">
    <citation type="submission" date="2025-08" db="UniProtKB">
        <authorList>
            <consortium name="Ensembl"/>
        </authorList>
    </citation>
    <scope>IDENTIFICATION</scope>
</reference>
<dbReference type="GeneTree" id="ENSGT00390000000568"/>
<name>H2Z0H9_CIOSA</name>
<dbReference type="eggNOG" id="KOG1938">
    <property type="taxonomic scope" value="Eukaryota"/>
</dbReference>
<evidence type="ECO:0000256" key="1">
    <source>
        <dbReference type="SAM" id="MobiDB-lite"/>
    </source>
</evidence>
<organism evidence="2 3">
    <name type="scientific">Ciona savignyi</name>
    <name type="common">Pacific transparent sea squirt</name>
    <dbReference type="NCBI Taxonomy" id="51511"/>
    <lineage>
        <taxon>Eukaryota</taxon>
        <taxon>Metazoa</taxon>
        <taxon>Chordata</taxon>
        <taxon>Tunicata</taxon>
        <taxon>Ascidiacea</taxon>
        <taxon>Phlebobranchia</taxon>
        <taxon>Cionidae</taxon>
        <taxon>Ciona</taxon>
    </lineage>
</organism>
<accession>H2Z0H9</accession>
<dbReference type="InParanoid" id="H2Z0H9"/>
<dbReference type="Ensembl" id="ENSCSAVT00000011222.1">
    <property type="protein sequence ID" value="ENSCSAVP00000011091.1"/>
    <property type="gene ID" value="ENSCSAVG00000006487.1"/>
</dbReference>
<evidence type="ECO:0008006" key="4">
    <source>
        <dbReference type="Google" id="ProtNLM"/>
    </source>
</evidence>
<dbReference type="GO" id="GO:1990072">
    <property type="term" value="C:TRAPPIII protein complex"/>
    <property type="evidence" value="ECO:0007669"/>
    <property type="project" value="TreeGrafter"/>
</dbReference>
<reference evidence="3" key="1">
    <citation type="submission" date="2003-08" db="EMBL/GenBank/DDBJ databases">
        <authorList>
            <person name="Birren B."/>
            <person name="Nusbaum C."/>
            <person name="Abebe A."/>
            <person name="Abouelleil A."/>
            <person name="Adekoya E."/>
            <person name="Ait-zahra M."/>
            <person name="Allen N."/>
            <person name="Allen T."/>
            <person name="An P."/>
            <person name="Anderson M."/>
            <person name="Anderson S."/>
            <person name="Arachchi H."/>
            <person name="Armbruster J."/>
            <person name="Bachantsang P."/>
            <person name="Baldwin J."/>
            <person name="Barry A."/>
            <person name="Bayul T."/>
            <person name="Blitshsteyn B."/>
            <person name="Bloom T."/>
            <person name="Blye J."/>
            <person name="Boguslavskiy L."/>
            <person name="Borowsky M."/>
            <person name="Boukhgalter B."/>
            <person name="Brunache A."/>
            <person name="Butler J."/>
            <person name="Calixte N."/>
            <person name="Calvo S."/>
            <person name="Camarata J."/>
            <person name="Campo K."/>
            <person name="Chang J."/>
            <person name="Cheshatsang Y."/>
            <person name="Citroen M."/>
            <person name="Collymore A."/>
            <person name="Considine T."/>
            <person name="Cook A."/>
            <person name="Cooke P."/>
            <person name="Corum B."/>
            <person name="Cuomo C."/>
            <person name="David R."/>
            <person name="Dawoe T."/>
            <person name="Degray S."/>
            <person name="Dodge S."/>
            <person name="Dooley K."/>
            <person name="Dorje P."/>
            <person name="Dorjee K."/>
            <person name="Dorris L."/>
            <person name="Duffey N."/>
            <person name="Dupes A."/>
            <person name="Elkins T."/>
            <person name="Engels R."/>
            <person name="Erickson J."/>
            <person name="Farina A."/>
            <person name="Faro S."/>
            <person name="Ferreira P."/>
            <person name="Fischer H."/>
            <person name="Fitzgerald M."/>
            <person name="Foley K."/>
            <person name="Gage D."/>
            <person name="Galagan J."/>
            <person name="Gearin G."/>
            <person name="Gnerre S."/>
            <person name="Gnirke A."/>
            <person name="Goyette A."/>
            <person name="Graham J."/>
            <person name="Grandbois E."/>
            <person name="Gyaltsen K."/>
            <person name="Hafez N."/>
            <person name="Hagopian D."/>
            <person name="Hagos B."/>
            <person name="Hall J."/>
            <person name="Hatcher B."/>
            <person name="Heller A."/>
            <person name="Higgins H."/>
            <person name="Honan T."/>
            <person name="Horn A."/>
            <person name="Houde N."/>
            <person name="Hughes L."/>
            <person name="Hulme W."/>
            <person name="Husby E."/>
            <person name="Iliev I."/>
            <person name="Jaffe D."/>
            <person name="Jones C."/>
            <person name="Kamal M."/>
            <person name="Kamat A."/>
            <person name="Kamvysselis M."/>
            <person name="Karlsson E."/>
            <person name="Kells C."/>
            <person name="Kieu A."/>
            <person name="Kisner P."/>
            <person name="Kodira C."/>
            <person name="Kulbokas E."/>
            <person name="Labutti K."/>
            <person name="Lama D."/>
            <person name="Landers T."/>
            <person name="Leger J."/>
            <person name="Levine S."/>
            <person name="Lewis D."/>
            <person name="Lewis T."/>
            <person name="Lindblad-toh K."/>
            <person name="Liu X."/>
            <person name="Lokyitsang T."/>
            <person name="Lokyitsang Y."/>
            <person name="Lucien O."/>
            <person name="Lui A."/>
            <person name="Ma L.J."/>
            <person name="Mabbitt R."/>
            <person name="Macdonald J."/>
            <person name="Maclean C."/>
            <person name="Major J."/>
            <person name="Manning J."/>
            <person name="Marabella R."/>
            <person name="Maru K."/>
            <person name="Matthews C."/>
            <person name="Mauceli E."/>
            <person name="Mccarthy M."/>
            <person name="Mcdonough S."/>
            <person name="Mcghee T."/>
            <person name="Meldrim J."/>
            <person name="Meneus L."/>
            <person name="Mesirov J."/>
            <person name="Mihalev A."/>
            <person name="Mihova T."/>
            <person name="Mikkelsen T."/>
            <person name="Mlenga V."/>
            <person name="Moru K."/>
            <person name="Mozes J."/>
            <person name="Mulrain L."/>
            <person name="Munson G."/>
            <person name="Naylor J."/>
            <person name="Newes C."/>
            <person name="Nguyen C."/>
            <person name="Nguyen N."/>
            <person name="Nguyen T."/>
            <person name="Nicol R."/>
            <person name="Nielsen C."/>
            <person name="Nizzari M."/>
            <person name="Norbu C."/>
            <person name="Norbu N."/>
            <person name="O'donnell P."/>
            <person name="Okoawo O."/>
            <person name="O'leary S."/>
            <person name="Omotosho B."/>
            <person name="O'neill K."/>
            <person name="Osman S."/>
            <person name="Parker S."/>
            <person name="Perrin D."/>
            <person name="Phunkhang P."/>
            <person name="Piqani B."/>
            <person name="Purcell S."/>
            <person name="Rachupka T."/>
            <person name="Ramasamy U."/>
            <person name="Rameau R."/>
            <person name="Ray V."/>
            <person name="Raymond C."/>
            <person name="Retta R."/>
            <person name="Richardson S."/>
            <person name="Rise C."/>
            <person name="Rodriguez J."/>
            <person name="Rogers J."/>
            <person name="Rogov P."/>
            <person name="Rutman M."/>
            <person name="Schupbach R."/>
            <person name="Seaman C."/>
            <person name="Settipalli S."/>
            <person name="Sharpe T."/>
            <person name="Sheridan J."/>
            <person name="Sherpa N."/>
            <person name="Shi J."/>
            <person name="Smirnov S."/>
            <person name="Smith C."/>
            <person name="Sougnez C."/>
            <person name="Spencer B."/>
            <person name="Stalker J."/>
            <person name="Stange-thomann N."/>
            <person name="Stavropoulos S."/>
            <person name="Stetson K."/>
            <person name="Stone C."/>
            <person name="Stone S."/>
            <person name="Stubbs M."/>
            <person name="Talamas J."/>
            <person name="Tchuinga P."/>
            <person name="Tenzing P."/>
            <person name="Tesfaye S."/>
            <person name="Theodore J."/>
            <person name="Thoulutsang Y."/>
            <person name="Topham K."/>
            <person name="Towey S."/>
            <person name="Tsamla T."/>
            <person name="Tsomo N."/>
            <person name="Vallee D."/>
            <person name="Vassiliev H."/>
            <person name="Venkataraman V."/>
            <person name="Vinson J."/>
            <person name="Vo A."/>
            <person name="Wade C."/>
            <person name="Wang S."/>
            <person name="Wangchuk T."/>
            <person name="Wangdi T."/>
            <person name="Whittaker C."/>
            <person name="Wilkinson J."/>
            <person name="Wu Y."/>
            <person name="Wyman D."/>
            <person name="Yadav S."/>
            <person name="Yang S."/>
            <person name="Yang X."/>
            <person name="Yeager S."/>
            <person name="Yee E."/>
            <person name="Young G."/>
            <person name="Zainoun J."/>
            <person name="Zembeck L."/>
            <person name="Zimmer A."/>
            <person name="Zody M."/>
            <person name="Lander E."/>
        </authorList>
    </citation>
    <scope>NUCLEOTIDE SEQUENCE [LARGE SCALE GENOMIC DNA]</scope>
</reference>